<dbReference type="GO" id="GO:0008270">
    <property type="term" value="F:zinc ion binding"/>
    <property type="evidence" value="ECO:0007669"/>
    <property type="project" value="UniProtKB-KW"/>
</dbReference>
<dbReference type="GeneID" id="119721923"/>
<name>A0A913Z7N4_PATMI</name>
<dbReference type="PANTHER" id="PTHR35385:SF2">
    <property type="entry name" value="PROTEIN B, PUTATIVE-RELATED"/>
    <property type="match status" value="1"/>
</dbReference>
<protein>
    <recommendedName>
        <fullName evidence="3">SWIM-type domain-containing protein</fullName>
    </recommendedName>
</protein>
<evidence type="ECO:0000313" key="4">
    <source>
        <dbReference type="EnsemblMetazoa" id="XP_038047808.1"/>
    </source>
</evidence>
<dbReference type="EnsemblMetazoa" id="XM_038191880.1">
    <property type="protein sequence ID" value="XP_038047808.1"/>
    <property type="gene ID" value="LOC119721923"/>
</dbReference>
<feature type="domain" description="SWIM-type" evidence="3">
    <location>
        <begin position="622"/>
        <end position="653"/>
    </location>
</feature>
<accession>A0A913Z7N4</accession>
<dbReference type="OrthoDB" id="1902038at2759"/>
<dbReference type="AlphaFoldDB" id="A0A913Z7N4"/>
<sequence length="790" mass="90487">MEEISKGKDTGEVTELPEVDIKWCEFCPSSRQEGTLQTLKETLPQGYQYICCQQETTKNIPRVDFRVNVKDEHLAKEWLVKYQETTLATWRTARTYPNRGSRTLCRLEKRCQHMTCPRSKSADQRKGSKNTNCPAVLTAIVRRTEFKRHNGKDRTCRSEDHHLPQWPMTVVLRHDHNHPLKAADVLRHRDVSKHVRKKLIKLFLAGHSPTSALNMHQYDLQMEHGDNYVFLSGDRHHNPDLNFTWRLYNQTFVKEKSNRARLKYVPESREVTEETLGKNKDKKSFTVSSNPEMVKMMKEKIDKYNLENGDCVRMKVEGNQLVMAIITPLMKRTHALVRYAGEMVFMDASGNMSRHNTHVYMMMTPSFAGGLPLGAFITTGDSKPLVHSAIQLGQEILGDTAFYGRGMAGPEVFFTDDLDAERSALGAVYPRSTLILCIYQVLQAFWRHLFDPKVKNQRGDGPYLFQLMKSMLYASSDTELEAAYQSILHDEIADKYSSVKSMYLRMYERRTEWALCYRNNLPLCGNNTSNFCESAMRILKDKIFHRAKTYNIVQLVDFLLTRMDQYYQKRLLDVGHNRLNEALGSRYVSSGGTAACTHKEQIIRESAMIFLIPNEKSTEQPYRVDMTVGLCTCRVGSTGGPCCHQKAVLTGFYIPSWNFISVNDEATSKLLFEIAGSVEEEESTPSRKRPREDDISETDDFDQAPSEFDDTPLEARKLGTGAKQRKIKAVSPKVNQKKVLADLDAFVTRIKSGYLKNPCVYKDALEDFVHQTKKLKTDAELVCALYTFGD</sequence>
<dbReference type="PANTHER" id="PTHR35385">
    <property type="entry name" value="PROTEIN B, PUTATIVE-RELATED-RELATED"/>
    <property type="match status" value="1"/>
</dbReference>
<keyword evidence="5" id="KW-1185">Reference proteome</keyword>
<reference evidence="4" key="1">
    <citation type="submission" date="2022-11" db="UniProtKB">
        <authorList>
            <consortium name="EnsemblMetazoa"/>
        </authorList>
    </citation>
    <scope>IDENTIFICATION</scope>
</reference>
<dbReference type="OMA" id="FHRAKTY"/>
<evidence type="ECO:0000313" key="5">
    <source>
        <dbReference type="Proteomes" id="UP000887568"/>
    </source>
</evidence>
<dbReference type="PROSITE" id="PS50966">
    <property type="entry name" value="ZF_SWIM"/>
    <property type="match status" value="1"/>
</dbReference>
<proteinExistence type="predicted"/>
<dbReference type="Proteomes" id="UP000887568">
    <property type="component" value="Unplaced"/>
</dbReference>
<feature type="compositionally biased region" description="Acidic residues" evidence="2">
    <location>
        <begin position="694"/>
        <end position="710"/>
    </location>
</feature>
<keyword evidence="1" id="KW-0863">Zinc-finger</keyword>
<evidence type="ECO:0000256" key="1">
    <source>
        <dbReference type="PROSITE-ProRule" id="PRU00325"/>
    </source>
</evidence>
<keyword evidence="1" id="KW-0862">Zinc</keyword>
<organism evidence="4 5">
    <name type="scientific">Patiria miniata</name>
    <name type="common">Bat star</name>
    <name type="synonym">Asterina miniata</name>
    <dbReference type="NCBI Taxonomy" id="46514"/>
    <lineage>
        <taxon>Eukaryota</taxon>
        <taxon>Metazoa</taxon>
        <taxon>Echinodermata</taxon>
        <taxon>Eleutherozoa</taxon>
        <taxon>Asterozoa</taxon>
        <taxon>Asteroidea</taxon>
        <taxon>Valvatacea</taxon>
        <taxon>Valvatida</taxon>
        <taxon>Asterinidae</taxon>
        <taxon>Patiria</taxon>
    </lineage>
</organism>
<dbReference type="RefSeq" id="XP_038047808.1">
    <property type="nucleotide sequence ID" value="XM_038191880.1"/>
</dbReference>
<evidence type="ECO:0000259" key="3">
    <source>
        <dbReference type="PROSITE" id="PS50966"/>
    </source>
</evidence>
<evidence type="ECO:0000256" key="2">
    <source>
        <dbReference type="SAM" id="MobiDB-lite"/>
    </source>
</evidence>
<feature type="region of interest" description="Disordered" evidence="2">
    <location>
        <begin position="680"/>
        <end position="710"/>
    </location>
</feature>
<keyword evidence="1" id="KW-0479">Metal-binding</keyword>
<dbReference type="InterPro" id="IPR007527">
    <property type="entry name" value="Znf_SWIM"/>
</dbReference>